<comment type="caution">
    <text evidence="8">The sequence shown here is derived from an EMBL/GenBank/DDBJ whole genome shotgun (WGS) entry which is preliminary data.</text>
</comment>
<keyword evidence="9" id="KW-1185">Reference proteome</keyword>
<keyword evidence="6 7" id="KW-0862">Zinc</keyword>
<name>A0ABV0BGB8_9HYPH</name>
<feature type="binding site" evidence="7">
    <location>
        <position position="100"/>
    </location>
    <ligand>
        <name>Zn(2+)</name>
        <dbReference type="ChEBI" id="CHEBI:29105"/>
        <note>catalytic</note>
    </ligand>
</feature>
<keyword evidence="7" id="KW-0690">Ribosome biogenesis</keyword>
<dbReference type="PANTHER" id="PTHR46986">
    <property type="entry name" value="ENDORIBONUCLEASE YBEY, CHLOROPLASTIC"/>
    <property type="match status" value="1"/>
</dbReference>
<comment type="function">
    <text evidence="7">Single strand-specific metallo-endoribonuclease involved in late-stage 70S ribosome quality control and in maturation of the 3' terminus of the 16S rRNA.</text>
</comment>
<dbReference type="HAMAP" id="MF_00009">
    <property type="entry name" value="Endoribonucl_YbeY"/>
    <property type="match status" value="1"/>
</dbReference>
<dbReference type="EMBL" id="JBBYXI010000001">
    <property type="protein sequence ID" value="MEN3929732.1"/>
    <property type="molecule type" value="Genomic_DNA"/>
</dbReference>
<dbReference type="InterPro" id="IPR002036">
    <property type="entry name" value="YbeY"/>
</dbReference>
<dbReference type="Pfam" id="PF02130">
    <property type="entry name" value="YbeY"/>
    <property type="match status" value="1"/>
</dbReference>
<feature type="binding site" evidence="7">
    <location>
        <position position="110"/>
    </location>
    <ligand>
        <name>Zn(2+)</name>
        <dbReference type="ChEBI" id="CHEBI:29105"/>
        <note>catalytic</note>
    </ligand>
</feature>
<keyword evidence="7" id="KW-0963">Cytoplasm</keyword>
<comment type="subcellular location">
    <subcellularLocation>
        <location evidence="7">Cytoplasm</location>
    </subcellularLocation>
</comment>
<proteinExistence type="inferred from homology"/>
<evidence type="ECO:0000256" key="7">
    <source>
        <dbReference type="HAMAP-Rule" id="MF_00009"/>
    </source>
</evidence>
<keyword evidence="7" id="KW-0698">rRNA processing</keyword>
<keyword evidence="3 7" id="KW-0479">Metal-binding</keyword>
<dbReference type="NCBIfam" id="TIGR00043">
    <property type="entry name" value="rRNA maturation RNase YbeY"/>
    <property type="match status" value="1"/>
</dbReference>
<keyword evidence="4 7" id="KW-0255">Endonuclease</keyword>
<evidence type="ECO:0000256" key="3">
    <source>
        <dbReference type="ARBA" id="ARBA00022723"/>
    </source>
</evidence>
<evidence type="ECO:0000256" key="6">
    <source>
        <dbReference type="ARBA" id="ARBA00022833"/>
    </source>
</evidence>
<reference evidence="8 9" key="1">
    <citation type="submission" date="2024-04" db="EMBL/GenBank/DDBJ databases">
        <title>A novel species isolated from cricket.</title>
        <authorList>
            <person name="Wang H.-C."/>
        </authorList>
    </citation>
    <scope>NUCLEOTIDE SEQUENCE [LARGE SCALE GENOMIC DNA]</scope>
    <source>
        <strain evidence="8 9">WL0021</strain>
    </source>
</reference>
<gene>
    <name evidence="7 8" type="primary">ybeY</name>
    <name evidence="8" type="ORF">WJT86_01490</name>
</gene>
<dbReference type="EC" id="3.1.-.-" evidence="7"/>
<organism evidence="8 9">
    <name type="scientific">Hohaiivirga grylli</name>
    <dbReference type="NCBI Taxonomy" id="3133970"/>
    <lineage>
        <taxon>Bacteria</taxon>
        <taxon>Pseudomonadati</taxon>
        <taxon>Pseudomonadota</taxon>
        <taxon>Alphaproteobacteria</taxon>
        <taxon>Hyphomicrobiales</taxon>
        <taxon>Methylobacteriaceae</taxon>
        <taxon>Hohaiivirga</taxon>
    </lineage>
</organism>
<evidence type="ECO:0000256" key="4">
    <source>
        <dbReference type="ARBA" id="ARBA00022759"/>
    </source>
</evidence>
<dbReference type="PANTHER" id="PTHR46986:SF1">
    <property type="entry name" value="ENDORIBONUCLEASE YBEY, CHLOROPLASTIC"/>
    <property type="match status" value="1"/>
</dbReference>
<dbReference type="PROSITE" id="PS01306">
    <property type="entry name" value="UPF0054"/>
    <property type="match status" value="1"/>
</dbReference>
<keyword evidence="2 7" id="KW-0540">Nuclease</keyword>
<evidence type="ECO:0000256" key="5">
    <source>
        <dbReference type="ARBA" id="ARBA00022801"/>
    </source>
</evidence>
<dbReference type="Gene3D" id="3.40.390.30">
    <property type="entry name" value="Metalloproteases ('zincins'), catalytic domain"/>
    <property type="match status" value="1"/>
</dbReference>
<dbReference type="InterPro" id="IPR023091">
    <property type="entry name" value="MetalPrtase_cat_dom_sf_prd"/>
</dbReference>
<dbReference type="InterPro" id="IPR020549">
    <property type="entry name" value="YbeY_CS"/>
</dbReference>
<dbReference type="Proteomes" id="UP001418637">
    <property type="component" value="Unassembled WGS sequence"/>
</dbReference>
<evidence type="ECO:0000256" key="1">
    <source>
        <dbReference type="ARBA" id="ARBA00010875"/>
    </source>
</evidence>
<evidence type="ECO:0000313" key="9">
    <source>
        <dbReference type="Proteomes" id="UP001418637"/>
    </source>
</evidence>
<accession>A0ABV0BGB8</accession>
<evidence type="ECO:0000256" key="2">
    <source>
        <dbReference type="ARBA" id="ARBA00022722"/>
    </source>
</evidence>
<dbReference type="SUPFAM" id="SSF55486">
    <property type="entry name" value="Metalloproteases ('zincins'), catalytic domain"/>
    <property type="match status" value="1"/>
</dbReference>
<keyword evidence="5 7" id="KW-0378">Hydrolase</keyword>
<comment type="cofactor">
    <cofactor evidence="7">
        <name>Zn(2+)</name>
        <dbReference type="ChEBI" id="CHEBI:29105"/>
    </cofactor>
    <text evidence="7">Binds 1 zinc ion.</text>
</comment>
<comment type="similarity">
    <text evidence="1 7">Belongs to the endoribonuclease YbeY family.</text>
</comment>
<feature type="binding site" evidence="7">
    <location>
        <position position="104"/>
    </location>
    <ligand>
        <name>Zn(2+)</name>
        <dbReference type="ChEBI" id="CHEBI:29105"/>
        <note>catalytic</note>
    </ligand>
</feature>
<evidence type="ECO:0000313" key="8">
    <source>
        <dbReference type="EMBL" id="MEN3929732.1"/>
    </source>
</evidence>
<sequence>MEALTLKAVSAAFEVTGGPPEKPVSISFLFADDATIRTLNADWRDKDKATNVLSFPAEHPPGMPGPELLGDIILAFETCQREAQEEEKSLINHATHLIIHGTLHLLGYDHIEEEEAVEMESLEIEALATLGIDDPYKDTEISA</sequence>
<protein>
    <recommendedName>
        <fullName evidence="7">Endoribonuclease YbeY</fullName>
        <ecNumber evidence="7">3.1.-.-</ecNumber>
    </recommendedName>
</protein>